<feature type="transmembrane region" description="Helical" evidence="1">
    <location>
        <begin position="50"/>
        <end position="68"/>
    </location>
</feature>
<feature type="transmembrane region" description="Helical" evidence="1">
    <location>
        <begin position="129"/>
        <end position="155"/>
    </location>
</feature>
<dbReference type="AlphaFoldDB" id="A0A6L5XAB8"/>
<proteinExistence type="predicted"/>
<feature type="transmembrane region" description="Helical" evidence="1">
    <location>
        <begin position="281"/>
        <end position="300"/>
    </location>
</feature>
<comment type="caution">
    <text evidence="2">The sequence shown here is derived from an EMBL/GenBank/DDBJ whole genome shotgun (WGS) entry which is preliminary data.</text>
</comment>
<feature type="transmembrane region" description="Helical" evidence="1">
    <location>
        <begin position="365"/>
        <end position="382"/>
    </location>
</feature>
<evidence type="ECO:0000256" key="1">
    <source>
        <dbReference type="SAM" id="Phobius"/>
    </source>
</evidence>
<reference evidence="2 3" key="1">
    <citation type="submission" date="2019-08" db="EMBL/GenBank/DDBJ databases">
        <title>In-depth cultivation of the pig gut microbiome towards novel bacterial diversity and tailored functional studies.</title>
        <authorList>
            <person name="Wylensek D."/>
            <person name="Hitch T.C.A."/>
            <person name="Clavel T."/>
        </authorList>
    </citation>
    <scope>NUCLEOTIDE SEQUENCE [LARGE SCALE GENOMIC DNA]</scope>
    <source>
        <strain evidence="2 3">Oil-RF-744-WCA-WT-10</strain>
    </source>
</reference>
<gene>
    <name evidence="2" type="ORF">FYJ29_06185</name>
</gene>
<feature type="transmembrane region" description="Helical" evidence="1">
    <location>
        <begin position="197"/>
        <end position="223"/>
    </location>
</feature>
<protein>
    <submittedName>
        <fullName evidence="2">EpsG family protein</fullName>
    </submittedName>
</protein>
<feature type="transmembrane region" description="Helical" evidence="1">
    <location>
        <begin position="20"/>
        <end position="38"/>
    </location>
</feature>
<dbReference type="EMBL" id="VULT01000008">
    <property type="protein sequence ID" value="MSS17349.1"/>
    <property type="molecule type" value="Genomic_DNA"/>
</dbReference>
<evidence type="ECO:0000313" key="3">
    <source>
        <dbReference type="Proteomes" id="UP000483362"/>
    </source>
</evidence>
<name>A0A6L5XAB8_9BACT</name>
<keyword evidence="3" id="KW-1185">Reference proteome</keyword>
<feature type="transmembrane region" description="Helical" evidence="1">
    <location>
        <begin position="167"/>
        <end position="185"/>
    </location>
</feature>
<organism evidence="2 3">
    <name type="scientific">Sodaliphilus pleomorphus</name>
    <dbReference type="NCBI Taxonomy" id="2606626"/>
    <lineage>
        <taxon>Bacteria</taxon>
        <taxon>Pseudomonadati</taxon>
        <taxon>Bacteroidota</taxon>
        <taxon>Bacteroidia</taxon>
        <taxon>Bacteroidales</taxon>
        <taxon>Muribaculaceae</taxon>
        <taxon>Sodaliphilus</taxon>
    </lineage>
</organism>
<sequence length="383" mass="43364">MIESILHFFSSIPGAAYGTIFYNTVLVLCLLTAFRLVSSTGNSLLYSKPSLPVPTIVVTVIIILFMGLRPNESYFGDTYMYAHSFNLMQNGTATPSTTSTGGEWLWTRIMFAFATGSGDVHAFFLVTDLLYYGLMLLCCWRLFPNNTWLAMLFFIGSFSTYSYGVNGIRNGVACSVVLVAIALAADGTKPERYAGLLLSLVAIAIHRSTALPIAALWAAVFIIRHPKQAIYFWIASIFLSLLVGNRVGDFFASLGFDDRMTSYFQGQNNAKDMAQFSHTGFRWDFLLYSAMPVLFTWYLTVKRNFNDRAFNIIAITYILANAFWILVIRAAFSNRFAYLSWFMYPLVIAYPLLRFNIWPDQDRKTALILLLFYGFTYLMYLIS</sequence>
<dbReference type="RefSeq" id="WP_154326768.1">
    <property type="nucleotide sequence ID" value="NZ_CP045696.1"/>
</dbReference>
<evidence type="ECO:0000313" key="2">
    <source>
        <dbReference type="EMBL" id="MSS17349.1"/>
    </source>
</evidence>
<accession>A0A6L5XAB8</accession>
<feature type="transmembrane region" description="Helical" evidence="1">
    <location>
        <begin position="230"/>
        <end position="248"/>
    </location>
</feature>
<keyword evidence="1" id="KW-1133">Transmembrane helix</keyword>
<feature type="transmembrane region" description="Helical" evidence="1">
    <location>
        <begin position="312"/>
        <end position="330"/>
    </location>
</feature>
<keyword evidence="1" id="KW-0812">Transmembrane</keyword>
<feature type="transmembrane region" description="Helical" evidence="1">
    <location>
        <begin position="336"/>
        <end position="353"/>
    </location>
</feature>
<dbReference type="Proteomes" id="UP000483362">
    <property type="component" value="Unassembled WGS sequence"/>
</dbReference>
<keyword evidence="1" id="KW-0472">Membrane</keyword>